<sequence>MDGMYGKDPLTKMLMTVSLLHKLHILNDSEAKDLLSQIEHKKTKKSRY</sequence>
<organism evidence="1 2">
    <name type="scientific">Scopulibacillus daqui</name>
    <dbReference type="NCBI Taxonomy" id="1469162"/>
    <lineage>
        <taxon>Bacteria</taxon>
        <taxon>Bacillati</taxon>
        <taxon>Bacillota</taxon>
        <taxon>Bacilli</taxon>
        <taxon>Bacillales</taxon>
        <taxon>Sporolactobacillaceae</taxon>
        <taxon>Scopulibacillus</taxon>
    </lineage>
</organism>
<name>A0ABS2Q010_9BACL</name>
<reference evidence="1 2" key="1">
    <citation type="submission" date="2021-01" db="EMBL/GenBank/DDBJ databases">
        <title>Genomic Encyclopedia of Type Strains, Phase IV (KMG-IV): sequencing the most valuable type-strain genomes for metagenomic binning, comparative biology and taxonomic classification.</title>
        <authorList>
            <person name="Goeker M."/>
        </authorList>
    </citation>
    <scope>NUCLEOTIDE SEQUENCE [LARGE SCALE GENOMIC DNA]</scope>
    <source>
        <strain evidence="1 2">DSM 28236</strain>
    </source>
</reference>
<proteinExistence type="predicted"/>
<evidence type="ECO:0000313" key="2">
    <source>
        <dbReference type="Proteomes" id="UP000808914"/>
    </source>
</evidence>
<dbReference type="EMBL" id="JAFBER010000010">
    <property type="protein sequence ID" value="MBM7645635.1"/>
    <property type="molecule type" value="Genomic_DNA"/>
</dbReference>
<accession>A0ABS2Q010</accession>
<comment type="caution">
    <text evidence="1">The sequence shown here is derived from an EMBL/GenBank/DDBJ whole genome shotgun (WGS) entry which is preliminary data.</text>
</comment>
<dbReference type="Proteomes" id="UP000808914">
    <property type="component" value="Unassembled WGS sequence"/>
</dbReference>
<gene>
    <name evidence="1" type="ORF">JOD45_001853</name>
</gene>
<keyword evidence="2" id="KW-1185">Reference proteome</keyword>
<protein>
    <submittedName>
        <fullName evidence="1">Uncharacterized protein</fullName>
    </submittedName>
</protein>
<evidence type="ECO:0000313" key="1">
    <source>
        <dbReference type="EMBL" id="MBM7645635.1"/>
    </source>
</evidence>